<dbReference type="AlphaFoldDB" id="A0AAD5TDY8"/>
<organism evidence="1 2">
    <name type="scientific">Geranomyces variabilis</name>
    <dbReference type="NCBI Taxonomy" id="109894"/>
    <lineage>
        <taxon>Eukaryota</taxon>
        <taxon>Fungi</taxon>
        <taxon>Fungi incertae sedis</taxon>
        <taxon>Chytridiomycota</taxon>
        <taxon>Chytridiomycota incertae sedis</taxon>
        <taxon>Chytridiomycetes</taxon>
        <taxon>Spizellomycetales</taxon>
        <taxon>Powellomycetaceae</taxon>
        <taxon>Geranomyces</taxon>
    </lineage>
</organism>
<dbReference type="EMBL" id="JADGJQ010000074">
    <property type="protein sequence ID" value="KAJ3172837.1"/>
    <property type="molecule type" value="Genomic_DNA"/>
</dbReference>
<evidence type="ECO:0000313" key="1">
    <source>
        <dbReference type="EMBL" id="KAJ3172837.1"/>
    </source>
</evidence>
<proteinExistence type="predicted"/>
<sequence>MGQKKKRMSQAFEQYLLNVRDTKERNCHCEKRRKVLRESTPEIEVQSINELVCLD</sequence>
<accession>A0AAD5TDY8</accession>
<protein>
    <submittedName>
        <fullName evidence="1">Uncharacterized protein</fullName>
    </submittedName>
</protein>
<reference evidence="1" key="1">
    <citation type="submission" date="2020-05" db="EMBL/GenBank/DDBJ databases">
        <title>Phylogenomic resolution of chytrid fungi.</title>
        <authorList>
            <person name="Stajich J.E."/>
            <person name="Amses K."/>
            <person name="Simmons R."/>
            <person name="Seto K."/>
            <person name="Myers J."/>
            <person name="Bonds A."/>
            <person name="Quandt C.A."/>
            <person name="Barry K."/>
            <person name="Liu P."/>
            <person name="Grigoriev I."/>
            <person name="Longcore J.E."/>
            <person name="James T.Y."/>
        </authorList>
    </citation>
    <scope>NUCLEOTIDE SEQUENCE</scope>
    <source>
        <strain evidence="1">JEL0379</strain>
    </source>
</reference>
<gene>
    <name evidence="1" type="ORF">HDU87_007760</name>
</gene>
<comment type="caution">
    <text evidence="1">The sequence shown here is derived from an EMBL/GenBank/DDBJ whole genome shotgun (WGS) entry which is preliminary data.</text>
</comment>
<evidence type="ECO:0000313" key="2">
    <source>
        <dbReference type="Proteomes" id="UP001212152"/>
    </source>
</evidence>
<dbReference type="Proteomes" id="UP001212152">
    <property type="component" value="Unassembled WGS sequence"/>
</dbReference>
<name>A0AAD5TDY8_9FUNG</name>
<keyword evidence="2" id="KW-1185">Reference proteome</keyword>